<dbReference type="InterPro" id="IPR038471">
    <property type="entry name" value="MecA_C_sf"/>
</dbReference>
<dbReference type="GO" id="GO:0030420">
    <property type="term" value="P:establishment of competence for transformation"/>
    <property type="evidence" value="ECO:0007669"/>
    <property type="project" value="UniProtKB-KW"/>
</dbReference>
<gene>
    <name evidence="4 5" type="primary">mecA</name>
    <name evidence="5" type="ORF">FG382_03545</name>
</gene>
<dbReference type="PANTHER" id="PTHR39161:SF1">
    <property type="entry name" value="ADAPTER PROTEIN MECA 1"/>
    <property type="match status" value="1"/>
</dbReference>
<dbReference type="GO" id="GO:0030435">
    <property type="term" value="P:sporulation resulting in formation of a cellular spore"/>
    <property type="evidence" value="ECO:0007669"/>
    <property type="project" value="UniProtKB-KW"/>
</dbReference>
<dbReference type="GO" id="GO:0030674">
    <property type="term" value="F:protein-macromolecule adaptor activity"/>
    <property type="evidence" value="ECO:0007669"/>
    <property type="project" value="UniProtKB-UniRule"/>
</dbReference>
<protein>
    <recommendedName>
        <fullName evidence="4">Adapter protein MecA</fullName>
    </recommendedName>
</protein>
<evidence type="ECO:0000256" key="1">
    <source>
        <dbReference type="ARBA" id="ARBA00005397"/>
    </source>
</evidence>
<name>A0A544TEB9_9BACI</name>
<accession>A0A544TEB9</accession>
<comment type="subunit">
    <text evidence="2 4">Homodimer.</text>
</comment>
<dbReference type="NCBIfam" id="NF002644">
    <property type="entry name" value="PRK02315.1-5"/>
    <property type="match status" value="1"/>
</dbReference>
<evidence type="ECO:0000313" key="6">
    <source>
        <dbReference type="Proteomes" id="UP000317316"/>
    </source>
</evidence>
<keyword evidence="4" id="KW-0749">Sporulation</keyword>
<comment type="caution">
    <text evidence="5">The sequence shown here is derived from an EMBL/GenBank/DDBJ whole genome shotgun (WGS) entry which is preliminary data.</text>
</comment>
<comment type="similarity">
    <text evidence="1 4">Belongs to the MecA family.</text>
</comment>
<evidence type="ECO:0000313" key="5">
    <source>
        <dbReference type="EMBL" id="TQR15795.1"/>
    </source>
</evidence>
<dbReference type="HAMAP" id="MF_01124">
    <property type="entry name" value="MecA"/>
    <property type="match status" value="1"/>
</dbReference>
<dbReference type="InterPro" id="IPR008681">
    <property type="entry name" value="Neg-reg_MecA"/>
</dbReference>
<reference evidence="5 6" key="1">
    <citation type="submission" date="2019-05" db="EMBL/GenBank/DDBJ databases">
        <title>Psychrobacillus vulpis sp. nov., a new species isolated from feces of a red fox that inhabits in The Tablas de Daimiel Natural Park, Albacete, Spain.</title>
        <authorList>
            <person name="Rodriguez M."/>
            <person name="Reina J.C."/>
            <person name="Bejar V."/>
            <person name="Llamas I."/>
        </authorList>
    </citation>
    <scope>NUCLEOTIDE SEQUENCE [LARGE SCALE GENOMIC DNA]</scope>
    <source>
        <strain evidence="5 6">NEAU-3TGS17</strain>
    </source>
</reference>
<dbReference type="OrthoDB" id="2360201at2"/>
<evidence type="ECO:0000256" key="3">
    <source>
        <dbReference type="ARBA" id="ARBA00023287"/>
    </source>
</evidence>
<keyword evidence="3 4" id="KW-0178">Competence</keyword>
<keyword evidence="6" id="KW-1185">Reference proteome</keyword>
<dbReference type="EMBL" id="VDGH01000002">
    <property type="protein sequence ID" value="TQR15795.1"/>
    <property type="molecule type" value="Genomic_DNA"/>
</dbReference>
<sequence length="221" mass="26242">MDIERINDNTFKVYISYIDIEERGFSRDEIWFNKDKSEQLFWEMMDEVHDDDHFEELDGPLWIQVHAMEKGLEVIVTRTEIGKHEERSDDFEMDDLSNKIFKNGVSSSLGTHEFDEFSHYMDDGDDISSEYTFVFENFDDLLVLAKKMDKVDFQTSLYHYEEKYYLHLIFNSETTELETVLNTLSVISEFASSTKTTIHVIQEYGKEVIVNDVFEELNKHF</sequence>
<dbReference type="Pfam" id="PF05389">
    <property type="entry name" value="MecA"/>
    <property type="match status" value="1"/>
</dbReference>
<dbReference type="Gene3D" id="3.30.70.1950">
    <property type="match status" value="1"/>
</dbReference>
<dbReference type="RefSeq" id="WP_142537518.1">
    <property type="nucleotide sequence ID" value="NZ_BMIE01000001.1"/>
</dbReference>
<dbReference type="GO" id="GO:0042174">
    <property type="term" value="P:negative regulation of sporulation resulting in formation of a cellular spore"/>
    <property type="evidence" value="ECO:0007669"/>
    <property type="project" value="UniProtKB-UniRule"/>
</dbReference>
<comment type="function">
    <text evidence="4">Enables the recognition and targeting of unfolded and aggregated proteins to the ClpC protease or to other proteins involved in proteolysis. Acts negatively in the development of competence by binding ComK and recruiting it to the ClpCP protease. When overexpressed, inhibits sporulation. Also involved in Spx degradation by ClpC.</text>
</comment>
<proteinExistence type="inferred from homology"/>
<dbReference type="PIRSF" id="PIRSF029008">
    <property type="entry name" value="MecA"/>
    <property type="match status" value="1"/>
</dbReference>
<comment type="domain">
    <text evidence="4">The N-terminal domain has binding sites for ComK and probably for unfolded/aggregated proteins; the C-terminal domain interacts with ClpC.</text>
</comment>
<dbReference type="AlphaFoldDB" id="A0A544TEB9"/>
<dbReference type="GO" id="GO:0045808">
    <property type="term" value="P:negative regulation of establishment of competence for transformation"/>
    <property type="evidence" value="ECO:0007669"/>
    <property type="project" value="UniProtKB-UniRule"/>
</dbReference>
<evidence type="ECO:0000256" key="4">
    <source>
        <dbReference type="HAMAP-Rule" id="MF_01124"/>
    </source>
</evidence>
<dbReference type="Proteomes" id="UP000317316">
    <property type="component" value="Unassembled WGS sequence"/>
</dbReference>
<evidence type="ECO:0000256" key="2">
    <source>
        <dbReference type="ARBA" id="ARBA00011738"/>
    </source>
</evidence>
<organism evidence="5 6">
    <name type="scientific">Psychrobacillus lasiicapitis</name>
    <dbReference type="NCBI Taxonomy" id="1636719"/>
    <lineage>
        <taxon>Bacteria</taxon>
        <taxon>Bacillati</taxon>
        <taxon>Bacillota</taxon>
        <taxon>Bacilli</taxon>
        <taxon>Bacillales</taxon>
        <taxon>Bacillaceae</taxon>
        <taxon>Psychrobacillus</taxon>
    </lineage>
</organism>
<dbReference type="PANTHER" id="PTHR39161">
    <property type="entry name" value="ADAPTER PROTEIN MECA"/>
    <property type="match status" value="1"/>
</dbReference>